<keyword evidence="2" id="KW-1185">Reference proteome</keyword>
<protein>
    <submittedName>
        <fullName evidence="1">Uncharacterized protein</fullName>
    </submittedName>
</protein>
<dbReference type="AlphaFoldDB" id="A0A7U2R1F4"/>
<reference evidence="2" key="1">
    <citation type="journal article" date="2021" name="G3 (Bethesda)">
        <title>Chromosome assembled and annotated genome sequence of Aspergillus flavus NRRL 3357.</title>
        <authorList>
            <person name="Skerker J.M."/>
            <person name="Pianalto K.M."/>
            <person name="Mondo S.J."/>
            <person name="Yang K."/>
            <person name="Arkin A.P."/>
            <person name="Keller N.P."/>
            <person name="Grigoriev I.V."/>
            <person name="Louise Glass N.L."/>
        </authorList>
    </citation>
    <scope>NUCLEOTIDE SEQUENCE [LARGE SCALE GENOMIC DNA]</scope>
    <source>
        <strain evidence="2">ATCC 200026 / FGSC A1120 / IAM 13836 / NRRL 3357 / JCM 12722 / SRRC 167</strain>
    </source>
</reference>
<accession>A0A7U2R1F4</accession>
<gene>
    <name evidence="1" type="ORF">F9C07_2287165</name>
</gene>
<organism evidence="1 2">
    <name type="scientific">Aspergillus flavus (strain ATCC 200026 / FGSC A1120 / IAM 13836 / NRRL 3357 / JCM 12722 / SRRC 167)</name>
    <dbReference type="NCBI Taxonomy" id="332952"/>
    <lineage>
        <taxon>Eukaryota</taxon>
        <taxon>Fungi</taxon>
        <taxon>Dikarya</taxon>
        <taxon>Ascomycota</taxon>
        <taxon>Pezizomycotina</taxon>
        <taxon>Eurotiomycetes</taxon>
        <taxon>Eurotiomycetidae</taxon>
        <taxon>Eurotiales</taxon>
        <taxon>Aspergillaceae</taxon>
        <taxon>Aspergillus</taxon>
        <taxon>Aspergillus subgen. Circumdati</taxon>
    </lineage>
</organism>
<name>A0A7U2R1F4_ASPFN</name>
<dbReference type="EMBL" id="CP044616">
    <property type="protein sequence ID" value="QRD92531.1"/>
    <property type="molecule type" value="Genomic_DNA"/>
</dbReference>
<evidence type="ECO:0000313" key="2">
    <source>
        <dbReference type="Proteomes" id="UP000596276"/>
    </source>
</evidence>
<dbReference type="Proteomes" id="UP000596276">
    <property type="component" value="Chromosome 8"/>
</dbReference>
<proteinExistence type="predicted"/>
<sequence length="52" mass="5724">MIASTSAAAVQNLGISSNADMMVFRVEGVDAINRWHRFVHWKLHPKGIMSAA</sequence>
<evidence type="ECO:0000313" key="1">
    <source>
        <dbReference type="EMBL" id="QRD92531.1"/>
    </source>
</evidence>
<dbReference type="VEuPathDB" id="FungiDB:F9C07_2287165"/>